<evidence type="ECO:0000256" key="1">
    <source>
        <dbReference type="SAM" id="MobiDB-lite"/>
    </source>
</evidence>
<protein>
    <submittedName>
        <fullName evidence="2">Uncharacterized protein</fullName>
    </submittedName>
</protein>
<evidence type="ECO:0000313" key="3">
    <source>
        <dbReference type="Proteomes" id="UP000091956"/>
    </source>
</evidence>
<dbReference type="RefSeq" id="XP_018131586.1">
    <property type="nucleotide sequence ID" value="XM_018274526.1"/>
</dbReference>
<dbReference type="Proteomes" id="UP000091956">
    <property type="component" value="Unassembled WGS sequence"/>
</dbReference>
<evidence type="ECO:0000313" key="2">
    <source>
        <dbReference type="EMBL" id="OBT97853.1"/>
    </source>
</evidence>
<sequence>MENPILSDARKWLAANPSESVATASRIFKVPKSTLQSSITRLNRIGVGRGGQNKLLTATQTKALKEWITTQYKQGLGATKQMTFAVKYSKPAPTLPTIIPASFQESEAQLQHWKVTLPVLLSSPSRQRYNNWVIGTETVLAHGQLQEFNLSILQRQVDQHKNRGRNSRLRLQIGGALTVDEARALQTEKAERVAEKEAAKEARIARQASNQARKQLKRAGVEARKQERLRKKRVKAYKKDGNPIPPEDQDPIPDPEAESESGIGSGSGSEGQFEWDGYENYE</sequence>
<feature type="compositionally biased region" description="Basic residues" evidence="1">
    <location>
        <begin position="227"/>
        <end position="236"/>
    </location>
</feature>
<dbReference type="AlphaFoldDB" id="A0A1B8GPT1"/>
<dbReference type="GeneID" id="28838446"/>
<reference evidence="3" key="2">
    <citation type="journal article" date="2018" name="Nat. Commun.">
        <title>Extreme sensitivity to ultraviolet light in the fungal pathogen causing white-nose syndrome of bats.</title>
        <authorList>
            <person name="Palmer J.M."/>
            <person name="Drees K.P."/>
            <person name="Foster J.T."/>
            <person name="Lindner D.L."/>
        </authorList>
    </citation>
    <scope>NUCLEOTIDE SEQUENCE [LARGE SCALE GENOMIC DNA]</scope>
    <source>
        <strain evidence="3">UAMH 10579</strain>
    </source>
</reference>
<organism evidence="2 3">
    <name type="scientific">Pseudogymnoascus verrucosus</name>
    <dbReference type="NCBI Taxonomy" id="342668"/>
    <lineage>
        <taxon>Eukaryota</taxon>
        <taxon>Fungi</taxon>
        <taxon>Dikarya</taxon>
        <taxon>Ascomycota</taxon>
        <taxon>Pezizomycotina</taxon>
        <taxon>Leotiomycetes</taxon>
        <taxon>Thelebolales</taxon>
        <taxon>Thelebolaceae</taxon>
        <taxon>Pseudogymnoascus</taxon>
    </lineage>
</organism>
<name>A0A1B8GPT1_9PEZI</name>
<feature type="region of interest" description="Disordered" evidence="1">
    <location>
        <begin position="204"/>
        <end position="282"/>
    </location>
</feature>
<feature type="compositionally biased region" description="Acidic residues" evidence="1">
    <location>
        <begin position="247"/>
        <end position="259"/>
    </location>
</feature>
<reference evidence="2 3" key="1">
    <citation type="submission" date="2016-03" db="EMBL/GenBank/DDBJ databases">
        <title>Comparative genomics of Pseudogymnoascus destructans, the fungus causing white-nose syndrome of bats.</title>
        <authorList>
            <person name="Palmer J.M."/>
            <person name="Drees K.P."/>
            <person name="Foster J.T."/>
            <person name="Lindner D.L."/>
        </authorList>
    </citation>
    <scope>NUCLEOTIDE SEQUENCE [LARGE SCALE GENOMIC DNA]</scope>
    <source>
        <strain evidence="2 3">UAMH 10579</strain>
    </source>
</reference>
<dbReference type="STRING" id="342668.A0A1B8GPT1"/>
<proteinExistence type="predicted"/>
<dbReference type="EMBL" id="KV460220">
    <property type="protein sequence ID" value="OBT97853.1"/>
    <property type="molecule type" value="Genomic_DNA"/>
</dbReference>
<accession>A0A1B8GPT1</accession>
<gene>
    <name evidence="2" type="ORF">VE01_05060</name>
</gene>
<keyword evidence="3" id="KW-1185">Reference proteome</keyword>